<comment type="caution">
    <text evidence="1">The sequence shown here is derived from an EMBL/GenBank/DDBJ whole genome shotgun (WGS) entry which is preliminary data.</text>
</comment>
<dbReference type="Proteomes" id="UP001150907">
    <property type="component" value="Unassembled WGS sequence"/>
</dbReference>
<proteinExistence type="predicted"/>
<reference evidence="1" key="1">
    <citation type="submission" date="2022-07" db="EMBL/GenBank/DDBJ databases">
        <title>Phylogenomic reconstructions and comparative analyses of Kickxellomycotina fungi.</title>
        <authorList>
            <person name="Reynolds N.K."/>
            <person name="Stajich J.E."/>
            <person name="Barry K."/>
            <person name="Grigoriev I.V."/>
            <person name="Crous P."/>
            <person name="Smith M.E."/>
        </authorList>
    </citation>
    <scope>NUCLEOTIDE SEQUENCE</scope>
    <source>
        <strain evidence="1">IMI 214461</strain>
    </source>
</reference>
<gene>
    <name evidence="1" type="ORF">H4R26_002605</name>
</gene>
<evidence type="ECO:0000313" key="2">
    <source>
        <dbReference type="Proteomes" id="UP001150907"/>
    </source>
</evidence>
<dbReference type="OrthoDB" id="411251at2759"/>
<name>A0A9W8BKN5_9FUNG</name>
<dbReference type="AlphaFoldDB" id="A0A9W8BKN5"/>
<sequence length="314" mass="35101">MGWAPAEMISRKARDYIADPFEGDYPEIFSSKLEEGQDAEEDEANVYMMHMNLKNSNGTPVYHRITSFKCDNCVLVVGMSYPEVPFRNRHELEVQMLDGAMRRLNITRQNELESAIRQQTEGVARRAPMYYAPSRQIKVAVVLESPAAVLGSAQEDDERRQNGPLIVFVTGSVSRLIDADTSDLLRFPFLRLVAPEDVARAGRFFDRLGESEDVLFETLALVQRPHVIDGDVAVADDANARVVVECLGANAQDGVVLLMRRLRTQPPPRRDALGNYQSRAHALDDLEDGYMSLSDLISSDPATSDAPASWSRLR</sequence>
<evidence type="ECO:0000313" key="1">
    <source>
        <dbReference type="EMBL" id="KAJ2004270.1"/>
    </source>
</evidence>
<keyword evidence="2" id="KW-1185">Reference proteome</keyword>
<dbReference type="EMBL" id="JANBQF010000164">
    <property type="protein sequence ID" value="KAJ2004270.1"/>
    <property type="molecule type" value="Genomic_DNA"/>
</dbReference>
<protein>
    <submittedName>
        <fullName evidence="1">Uncharacterized protein</fullName>
    </submittedName>
</protein>
<accession>A0A9W8BKN5</accession>
<organism evidence="1 2">
    <name type="scientific">Coemansia thaxteri</name>
    <dbReference type="NCBI Taxonomy" id="2663907"/>
    <lineage>
        <taxon>Eukaryota</taxon>
        <taxon>Fungi</taxon>
        <taxon>Fungi incertae sedis</taxon>
        <taxon>Zoopagomycota</taxon>
        <taxon>Kickxellomycotina</taxon>
        <taxon>Kickxellomycetes</taxon>
        <taxon>Kickxellales</taxon>
        <taxon>Kickxellaceae</taxon>
        <taxon>Coemansia</taxon>
    </lineage>
</organism>